<name>A0A7S0NNG2_MICPS</name>
<dbReference type="SUPFAM" id="SSF54236">
    <property type="entry name" value="Ubiquitin-like"/>
    <property type="match status" value="1"/>
</dbReference>
<evidence type="ECO:0000313" key="2">
    <source>
        <dbReference type="EMBL" id="CAD8524641.1"/>
    </source>
</evidence>
<dbReference type="AlphaFoldDB" id="A0A7S0NNG2"/>
<sequence>MGSGSDSDSDSDSSACLVYKKTRQVKWSDDEASDDGAPEPIALLDREDSPAGISPGGRSAKRRRTSGEGAVSGSTAGGAPGEKKEIDINEIFGLSDPGGGASAASRRVNSEASEAIRRNREQMAAMRRAATEKTVDISDDEEDAGPAPVDDAPGGGNPITLKFKLSNGRSHEFQCKDGERFSKILADFLESDAGRPLKGTVQGRMVFDGDIIDMNKQTPKILDMEDEDMVDVN</sequence>
<protein>
    <recommendedName>
        <fullName evidence="3">Rad60/SUMO-like domain-containing protein</fullName>
    </recommendedName>
</protein>
<evidence type="ECO:0000256" key="1">
    <source>
        <dbReference type="SAM" id="MobiDB-lite"/>
    </source>
</evidence>
<feature type="region of interest" description="Disordered" evidence="1">
    <location>
        <begin position="22"/>
        <end position="158"/>
    </location>
</feature>
<evidence type="ECO:0008006" key="3">
    <source>
        <dbReference type="Google" id="ProtNLM"/>
    </source>
</evidence>
<reference evidence="2" key="1">
    <citation type="submission" date="2021-01" db="EMBL/GenBank/DDBJ databases">
        <authorList>
            <person name="Corre E."/>
            <person name="Pelletier E."/>
            <person name="Niang G."/>
            <person name="Scheremetjew M."/>
            <person name="Finn R."/>
            <person name="Kale V."/>
            <person name="Holt S."/>
            <person name="Cochrane G."/>
            <person name="Meng A."/>
            <person name="Brown T."/>
            <person name="Cohen L."/>
        </authorList>
    </citation>
    <scope>NUCLEOTIDE SEQUENCE</scope>
    <source>
        <strain evidence="2">CCMP1723</strain>
    </source>
</reference>
<dbReference type="Gene3D" id="3.10.20.90">
    <property type="entry name" value="Phosphatidylinositol 3-kinase Catalytic Subunit, Chain A, domain 1"/>
    <property type="match status" value="1"/>
</dbReference>
<organism evidence="2">
    <name type="scientific">Micromonas pusilla</name>
    <name type="common">Picoplanktonic green alga</name>
    <name type="synonym">Chromulina pusilla</name>
    <dbReference type="NCBI Taxonomy" id="38833"/>
    <lineage>
        <taxon>Eukaryota</taxon>
        <taxon>Viridiplantae</taxon>
        <taxon>Chlorophyta</taxon>
        <taxon>Mamiellophyceae</taxon>
        <taxon>Mamiellales</taxon>
        <taxon>Mamiellaceae</taxon>
        <taxon>Micromonas</taxon>
    </lineage>
</organism>
<dbReference type="EMBL" id="HBEQ01013530">
    <property type="protein sequence ID" value="CAD8524641.1"/>
    <property type="molecule type" value="Transcribed_RNA"/>
</dbReference>
<accession>A0A7S0NNG2</accession>
<dbReference type="CDD" id="cd01763">
    <property type="entry name" value="Ubl_SUMO_like"/>
    <property type="match status" value="1"/>
</dbReference>
<gene>
    <name evidence="2" type="ORF">MCOM1403_LOCUS10894</name>
</gene>
<proteinExistence type="predicted"/>
<dbReference type="InterPro" id="IPR029071">
    <property type="entry name" value="Ubiquitin-like_domsf"/>
</dbReference>